<dbReference type="InterPro" id="IPR003593">
    <property type="entry name" value="AAA+_ATPase"/>
</dbReference>
<evidence type="ECO:0000259" key="4">
    <source>
        <dbReference type="PROSITE" id="PS50893"/>
    </source>
</evidence>
<dbReference type="PROSITE" id="PS50893">
    <property type="entry name" value="ABC_TRANSPORTER_2"/>
    <property type="match status" value="1"/>
</dbReference>
<proteinExistence type="predicted"/>
<evidence type="ECO:0000256" key="3">
    <source>
        <dbReference type="ARBA" id="ARBA00022840"/>
    </source>
</evidence>
<dbReference type="Pfam" id="PF00005">
    <property type="entry name" value="ABC_tran"/>
    <property type="match status" value="1"/>
</dbReference>
<name>A0A8A0RN40_9FIRM</name>
<dbReference type="AlphaFoldDB" id="A0A8A0RN40"/>
<organism evidence="5 6">
    <name type="scientific">Koleobacter methoxysyntrophicus</name>
    <dbReference type="NCBI Taxonomy" id="2751313"/>
    <lineage>
        <taxon>Bacteria</taxon>
        <taxon>Bacillati</taxon>
        <taxon>Bacillota</taxon>
        <taxon>Clostridia</taxon>
        <taxon>Koleobacterales</taxon>
        <taxon>Koleobacteraceae</taxon>
        <taxon>Koleobacter</taxon>
    </lineage>
</organism>
<dbReference type="Proteomes" id="UP000662904">
    <property type="component" value="Chromosome"/>
</dbReference>
<dbReference type="SMART" id="SM00382">
    <property type="entry name" value="AAA"/>
    <property type="match status" value="1"/>
</dbReference>
<dbReference type="InterPro" id="IPR017871">
    <property type="entry name" value="ABC_transporter-like_CS"/>
</dbReference>
<dbReference type="GO" id="GO:0016887">
    <property type="term" value="F:ATP hydrolysis activity"/>
    <property type="evidence" value="ECO:0007669"/>
    <property type="project" value="InterPro"/>
</dbReference>
<accession>A0A8A0RN40</accession>
<sequence length="310" mass="35264">MLIQARNLKKYYKKVRAVDGVDLEVREGEILGILGPNGAGKSTTISMISSLVRPDEGEILYRDKDIIKYPQYIRKILGLVPQEVALYPDLSARENLTFFGRLYGLRGKELNRRMNEVLDLLGLNGRSGDSIKNYSGGMKRRVNIGAALLHHPELLIMDEPTVGIDPQSRSHILKTVKELSSRGMTVIYTSHYMEEVEFLCHRIYIMDYGKIIASGTKDELRDMVSRDNTVELQIDTVTERFIGDLKRNIHVKHINVEGSRIFLAVDRDYNILSHIFHTSEKSGVNLQSVQIKKPTLEDVFLHLTGRGLRD</sequence>
<evidence type="ECO:0000313" key="5">
    <source>
        <dbReference type="EMBL" id="QSQ08867.1"/>
    </source>
</evidence>
<dbReference type="GO" id="GO:0005524">
    <property type="term" value="F:ATP binding"/>
    <property type="evidence" value="ECO:0007669"/>
    <property type="project" value="UniProtKB-KW"/>
</dbReference>
<feature type="domain" description="ABC transporter" evidence="4">
    <location>
        <begin position="3"/>
        <end position="233"/>
    </location>
</feature>
<keyword evidence="3 5" id="KW-0067">ATP-binding</keyword>
<dbReference type="PANTHER" id="PTHR43582">
    <property type="entry name" value="LINEARMYCIN RESISTANCE ATP-BINDING PROTEIN LNRL"/>
    <property type="match status" value="1"/>
</dbReference>
<dbReference type="SUPFAM" id="SSF52540">
    <property type="entry name" value="P-loop containing nucleoside triphosphate hydrolases"/>
    <property type="match status" value="1"/>
</dbReference>
<dbReference type="EC" id="3.6.3.-" evidence="5"/>
<dbReference type="InterPro" id="IPR003439">
    <property type="entry name" value="ABC_transporter-like_ATP-bd"/>
</dbReference>
<gene>
    <name evidence="5" type="primary">drrA</name>
    <name evidence="5" type="ORF">H0A61_01218</name>
</gene>
<evidence type="ECO:0000313" key="6">
    <source>
        <dbReference type="Proteomes" id="UP000662904"/>
    </source>
</evidence>
<keyword evidence="1" id="KW-0813">Transport</keyword>
<evidence type="ECO:0000256" key="2">
    <source>
        <dbReference type="ARBA" id="ARBA00022741"/>
    </source>
</evidence>
<keyword evidence="5" id="KW-0378">Hydrolase</keyword>
<dbReference type="InterPro" id="IPR027417">
    <property type="entry name" value="P-loop_NTPase"/>
</dbReference>
<keyword evidence="6" id="KW-1185">Reference proteome</keyword>
<evidence type="ECO:0000256" key="1">
    <source>
        <dbReference type="ARBA" id="ARBA00022448"/>
    </source>
</evidence>
<keyword evidence="2" id="KW-0547">Nucleotide-binding</keyword>
<dbReference type="PROSITE" id="PS00211">
    <property type="entry name" value="ABC_TRANSPORTER_1"/>
    <property type="match status" value="1"/>
</dbReference>
<dbReference type="KEGG" id="kme:H0A61_01218"/>
<reference evidence="5" key="1">
    <citation type="submission" date="2020-07" db="EMBL/GenBank/DDBJ databases">
        <title>Koleobacter methoxysyntrophicus gen. nov., sp. nov., a novel anaerobic bacterium isolated from deep subsurface oil field and proposal of Koleobacterales ord. nov. in the phylum Firmicutes.</title>
        <authorList>
            <person name="Sakamoto S."/>
            <person name="Tamaki H."/>
        </authorList>
    </citation>
    <scope>NUCLEOTIDE SEQUENCE</scope>
    <source>
        <strain evidence="5">NRmbB1</strain>
    </source>
</reference>
<dbReference type="InterPro" id="IPR025302">
    <property type="entry name" value="DrrA1/2-like_C"/>
</dbReference>
<dbReference type="PANTHER" id="PTHR43582:SF2">
    <property type="entry name" value="LINEARMYCIN RESISTANCE ATP-BINDING PROTEIN LNRL"/>
    <property type="match status" value="1"/>
</dbReference>
<dbReference type="Gene3D" id="3.40.50.300">
    <property type="entry name" value="P-loop containing nucleotide triphosphate hydrolases"/>
    <property type="match status" value="1"/>
</dbReference>
<dbReference type="Pfam" id="PF13732">
    <property type="entry name" value="DrrA1-3_C"/>
    <property type="match status" value="1"/>
</dbReference>
<dbReference type="EMBL" id="CP059066">
    <property type="protein sequence ID" value="QSQ08867.1"/>
    <property type="molecule type" value="Genomic_DNA"/>
</dbReference>
<protein>
    <submittedName>
        <fullName evidence="5">Daunorubicin/doxorubicin resistance ATP-binding protein DrrA</fullName>
        <ecNumber evidence="5">3.6.3.-</ecNumber>
    </submittedName>
</protein>